<sequence length="65" mass="7222">MEPAGEEEEQDGMSVHSPGQAPPHHQRLLSPRSLHSPLPVHSFRLGSLSSYYFRYVYFLVGAIAG</sequence>
<evidence type="ECO:0000313" key="3">
    <source>
        <dbReference type="Proteomes" id="UP000607653"/>
    </source>
</evidence>
<evidence type="ECO:0000256" key="1">
    <source>
        <dbReference type="SAM" id="MobiDB-lite"/>
    </source>
</evidence>
<reference evidence="2 3" key="1">
    <citation type="journal article" date="2020" name="Mol. Biol. Evol.">
        <title>Distinct Expression and Methylation Patterns for Genes with Different Fates following a Single Whole-Genome Duplication in Flowering Plants.</title>
        <authorList>
            <person name="Shi T."/>
            <person name="Rahmani R.S."/>
            <person name="Gugger P.F."/>
            <person name="Wang M."/>
            <person name="Li H."/>
            <person name="Zhang Y."/>
            <person name="Li Z."/>
            <person name="Wang Q."/>
            <person name="Van de Peer Y."/>
            <person name="Marchal K."/>
            <person name="Chen J."/>
        </authorList>
    </citation>
    <scope>NUCLEOTIDE SEQUENCE [LARGE SCALE GENOMIC DNA]</scope>
    <source>
        <tissue evidence="2">Leaf</tissue>
    </source>
</reference>
<dbReference type="EMBL" id="DUZY01000004">
    <property type="protein sequence ID" value="DAD33999.1"/>
    <property type="molecule type" value="Genomic_DNA"/>
</dbReference>
<dbReference type="AlphaFoldDB" id="A0A822YRI6"/>
<dbReference type="Proteomes" id="UP000607653">
    <property type="component" value="Unassembled WGS sequence"/>
</dbReference>
<keyword evidence="3" id="KW-1185">Reference proteome</keyword>
<protein>
    <submittedName>
        <fullName evidence="2">Uncharacterized protein</fullName>
    </submittedName>
</protein>
<gene>
    <name evidence="2" type="ORF">HUJ06_004639</name>
</gene>
<proteinExistence type="predicted"/>
<feature type="region of interest" description="Disordered" evidence="1">
    <location>
        <begin position="1"/>
        <end position="33"/>
    </location>
</feature>
<feature type="compositionally biased region" description="Acidic residues" evidence="1">
    <location>
        <begin position="1"/>
        <end position="11"/>
    </location>
</feature>
<comment type="caution">
    <text evidence="2">The sequence shown here is derived from an EMBL/GenBank/DDBJ whole genome shotgun (WGS) entry which is preliminary data.</text>
</comment>
<name>A0A822YRI6_NELNU</name>
<evidence type="ECO:0000313" key="2">
    <source>
        <dbReference type="EMBL" id="DAD33999.1"/>
    </source>
</evidence>
<organism evidence="2 3">
    <name type="scientific">Nelumbo nucifera</name>
    <name type="common">Sacred lotus</name>
    <dbReference type="NCBI Taxonomy" id="4432"/>
    <lineage>
        <taxon>Eukaryota</taxon>
        <taxon>Viridiplantae</taxon>
        <taxon>Streptophyta</taxon>
        <taxon>Embryophyta</taxon>
        <taxon>Tracheophyta</taxon>
        <taxon>Spermatophyta</taxon>
        <taxon>Magnoliopsida</taxon>
        <taxon>Proteales</taxon>
        <taxon>Nelumbonaceae</taxon>
        <taxon>Nelumbo</taxon>
    </lineage>
</organism>
<accession>A0A822YRI6</accession>